<comment type="caution">
    <text evidence="1">The sequence shown here is derived from an EMBL/GenBank/DDBJ whole genome shotgun (WGS) entry which is preliminary data.</text>
</comment>
<keyword evidence="2" id="KW-1185">Reference proteome</keyword>
<accession>A0A9J5XH66</accession>
<sequence>MAPALYISNPKVAKIIQENQDAMLLKVNPTIKTLMLVRSKENDNDLIKEEQVSPLALNRKLSLEALVFVPKCVIAKKNESRTLALNTIDLDEDSLVEDEEDNMLDICFDRVAREGDYIT</sequence>
<dbReference type="EMBL" id="JACXVP010000009">
    <property type="protein sequence ID" value="KAG5586272.1"/>
    <property type="molecule type" value="Genomic_DNA"/>
</dbReference>
<organism evidence="1 2">
    <name type="scientific">Solanum commersonii</name>
    <name type="common">Commerson's wild potato</name>
    <name type="synonym">Commerson's nightshade</name>
    <dbReference type="NCBI Taxonomy" id="4109"/>
    <lineage>
        <taxon>Eukaryota</taxon>
        <taxon>Viridiplantae</taxon>
        <taxon>Streptophyta</taxon>
        <taxon>Embryophyta</taxon>
        <taxon>Tracheophyta</taxon>
        <taxon>Spermatophyta</taxon>
        <taxon>Magnoliopsida</taxon>
        <taxon>eudicotyledons</taxon>
        <taxon>Gunneridae</taxon>
        <taxon>Pentapetalae</taxon>
        <taxon>asterids</taxon>
        <taxon>lamiids</taxon>
        <taxon>Solanales</taxon>
        <taxon>Solanaceae</taxon>
        <taxon>Solanoideae</taxon>
        <taxon>Solaneae</taxon>
        <taxon>Solanum</taxon>
    </lineage>
</organism>
<protein>
    <submittedName>
        <fullName evidence="1">Uncharacterized protein</fullName>
    </submittedName>
</protein>
<dbReference type="Proteomes" id="UP000824120">
    <property type="component" value="Chromosome 9"/>
</dbReference>
<reference evidence="1 2" key="1">
    <citation type="submission" date="2020-09" db="EMBL/GenBank/DDBJ databases">
        <title>De no assembly of potato wild relative species, Solanum commersonii.</title>
        <authorList>
            <person name="Cho K."/>
        </authorList>
    </citation>
    <scope>NUCLEOTIDE SEQUENCE [LARGE SCALE GENOMIC DNA]</scope>
    <source>
        <strain evidence="1">LZ3.2</strain>
        <tissue evidence="1">Leaf</tissue>
    </source>
</reference>
<name>A0A9J5XH66_SOLCO</name>
<proteinExistence type="predicted"/>
<gene>
    <name evidence="1" type="ORF">H5410_046706</name>
</gene>
<evidence type="ECO:0000313" key="1">
    <source>
        <dbReference type="EMBL" id="KAG5586272.1"/>
    </source>
</evidence>
<dbReference type="AlphaFoldDB" id="A0A9J5XH66"/>
<dbReference type="OrthoDB" id="1306281at2759"/>
<evidence type="ECO:0000313" key="2">
    <source>
        <dbReference type="Proteomes" id="UP000824120"/>
    </source>
</evidence>